<protein>
    <recommendedName>
        <fullName evidence="3">Alpha/beta hydrolase</fullName>
    </recommendedName>
</protein>
<evidence type="ECO:0000313" key="1">
    <source>
        <dbReference type="EMBL" id="MBO8430962.1"/>
    </source>
</evidence>
<sequence>HDAIWVQKQHHMLSVIEELNRQIKDEYQKGNQVVLFGYSAGSFITYEYMFNKMPYINFSEMTAASNAPEEIKEYIKANPVKNTCISALADAGIGVVSSAGKIVFDKNSFREKYLTLDASTEKVCMPEGSLKGVVNFASPLVLFYSDLADPDYELTYYNRYMLKYILEKDLFMLTVNFKEDPMGYPTTRNLSAEEIGKLAHIDIKNPKGFVYDNSGVWSKRIFLLAHTSYWSARKTFAKAVAKSYVEGLKYFYNTEEEKEKSDL</sequence>
<gene>
    <name evidence="1" type="ORF">IAC76_06195</name>
</gene>
<comment type="caution">
    <text evidence="1">The sequence shown here is derived from an EMBL/GenBank/DDBJ whole genome shotgun (WGS) entry which is preliminary data.</text>
</comment>
<proteinExistence type="predicted"/>
<name>A0A9D9DPI4_9BACT</name>
<evidence type="ECO:0008006" key="3">
    <source>
        <dbReference type="Google" id="ProtNLM"/>
    </source>
</evidence>
<evidence type="ECO:0000313" key="2">
    <source>
        <dbReference type="Proteomes" id="UP000823632"/>
    </source>
</evidence>
<organism evidence="1 2">
    <name type="scientific">Candidatus Scatousia excrementipullorum</name>
    <dbReference type="NCBI Taxonomy" id="2840936"/>
    <lineage>
        <taxon>Bacteria</taxon>
        <taxon>Candidatus Scatousia</taxon>
    </lineage>
</organism>
<dbReference type="Proteomes" id="UP000823632">
    <property type="component" value="Unassembled WGS sequence"/>
</dbReference>
<accession>A0A9D9DPI4</accession>
<dbReference type="EMBL" id="JADIND010000131">
    <property type="protein sequence ID" value="MBO8430962.1"/>
    <property type="molecule type" value="Genomic_DNA"/>
</dbReference>
<dbReference type="AlphaFoldDB" id="A0A9D9DPI4"/>
<reference evidence="1" key="1">
    <citation type="submission" date="2020-10" db="EMBL/GenBank/DDBJ databases">
        <authorList>
            <person name="Gilroy R."/>
        </authorList>
    </citation>
    <scope>NUCLEOTIDE SEQUENCE</scope>
    <source>
        <strain evidence="1">10192</strain>
    </source>
</reference>
<reference evidence="1" key="2">
    <citation type="journal article" date="2021" name="PeerJ">
        <title>Extensive microbial diversity within the chicken gut microbiome revealed by metagenomics and culture.</title>
        <authorList>
            <person name="Gilroy R."/>
            <person name="Ravi A."/>
            <person name="Getino M."/>
            <person name="Pursley I."/>
            <person name="Horton D.L."/>
            <person name="Alikhan N.F."/>
            <person name="Baker D."/>
            <person name="Gharbi K."/>
            <person name="Hall N."/>
            <person name="Watson M."/>
            <person name="Adriaenssens E.M."/>
            <person name="Foster-Nyarko E."/>
            <person name="Jarju S."/>
            <person name="Secka A."/>
            <person name="Antonio M."/>
            <person name="Oren A."/>
            <person name="Chaudhuri R.R."/>
            <person name="La Ragione R."/>
            <person name="Hildebrand F."/>
            <person name="Pallen M.J."/>
        </authorList>
    </citation>
    <scope>NUCLEOTIDE SEQUENCE</scope>
    <source>
        <strain evidence="1">10192</strain>
    </source>
</reference>
<feature type="non-terminal residue" evidence="1">
    <location>
        <position position="1"/>
    </location>
</feature>